<dbReference type="OrthoDB" id="6082470at2759"/>
<reference evidence="2 3" key="1">
    <citation type="submission" date="2019-01" db="EMBL/GenBank/DDBJ databases">
        <title>Draft Genome Sequencing of Zygosaccharomyces mellis Ca-7.</title>
        <authorList>
            <person name="Shiwa Y."/>
            <person name="Kanesaki Y."/>
            <person name="Ishige T."/>
            <person name="Mura K."/>
            <person name="Hori T."/>
            <person name="Tamura T."/>
        </authorList>
    </citation>
    <scope>NUCLEOTIDE SEQUENCE [LARGE SCALE GENOMIC DNA]</scope>
    <source>
        <strain evidence="2 3">Ca-7</strain>
    </source>
</reference>
<comment type="caution">
    <text evidence="2">The sequence shown here is derived from an EMBL/GenBank/DDBJ whole genome shotgun (WGS) entry which is preliminary data.</text>
</comment>
<dbReference type="Pfam" id="PF14519">
    <property type="entry name" value="Macro_2"/>
    <property type="match status" value="1"/>
</dbReference>
<dbReference type="AlphaFoldDB" id="A0A4C2E6Q1"/>
<feature type="domain" description="Macro" evidence="1">
    <location>
        <begin position="21"/>
        <end position="260"/>
    </location>
</feature>
<name>A0A4C2E6Q1_9SACH</name>
<dbReference type="InterPro" id="IPR002589">
    <property type="entry name" value="Macro_dom"/>
</dbReference>
<dbReference type="EMBL" id="BIMX01000010">
    <property type="protein sequence ID" value="GCE99443.1"/>
    <property type="molecule type" value="Genomic_DNA"/>
</dbReference>
<organism evidence="2 3">
    <name type="scientific">Zygosaccharomyces mellis</name>
    <dbReference type="NCBI Taxonomy" id="42258"/>
    <lineage>
        <taxon>Eukaryota</taxon>
        <taxon>Fungi</taxon>
        <taxon>Dikarya</taxon>
        <taxon>Ascomycota</taxon>
        <taxon>Saccharomycotina</taxon>
        <taxon>Saccharomycetes</taxon>
        <taxon>Saccharomycetales</taxon>
        <taxon>Saccharomycetaceae</taxon>
        <taxon>Zygosaccharomyces</taxon>
    </lineage>
</organism>
<dbReference type="SMART" id="SM00506">
    <property type="entry name" value="A1pp"/>
    <property type="match status" value="1"/>
</dbReference>
<accession>A0A4C2E6Q1</accession>
<keyword evidence="3" id="KW-1185">Reference proteome</keyword>
<proteinExistence type="predicted"/>
<dbReference type="PROSITE" id="PS51154">
    <property type="entry name" value="MACRO"/>
    <property type="match status" value="1"/>
</dbReference>
<dbReference type="InterPro" id="IPR028071">
    <property type="entry name" value="Macro-like_dom"/>
</dbReference>
<evidence type="ECO:0000313" key="2">
    <source>
        <dbReference type="EMBL" id="GCE99443.1"/>
    </source>
</evidence>
<dbReference type="SUPFAM" id="SSF52949">
    <property type="entry name" value="Macro domain-like"/>
    <property type="match status" value="1"/>
</dbReference>
<protein>
    <recommendedName>
        <fullName evidence="1">Macro domain-containing protein</fullName>
    </recommendedName>
</protein>
<evidence type="ECO:0000313" key="3">
    <source>
        <dbReference type="Proteomes" id="UP000301737"/>
    </source>
</evidence>
<dbReference type="Gene3D" id="3.40.220.10">
    <property type="entry name" value="Leucine Aminopeptidase, subunit E, domain 1"/>
    <property type="match status" value="1"/>
</dbReference>
<gene>
    <name evidence="2" type="ORF">ZYGM_002252</name>
</gene>
<sequence length="260" mass="29289">MRIILCDTSEAICRSWVMFLGKKGRHLSEAEHQFRVHHGGFDLLLKSESFTNCAVISPGNSFGYLGGGFDLAIRNYLGGEKFESWFRQQIGPGYHHVGSSTVVDLRRGNNEELQMWNNKGIRYVIHVPTMVAPSKPSYDPNFPMRTGYEPVFNATWNSLASSSPLDVDTLIIPGLCSGWFGVPVEITCKSMCFALRLYSMNSRISVDLQNALIMSFLKYPFKPFISSSCKKECKELNVSMSKLQKFDVEKDSIDSIMPDI</sequence>
<evidence type="ECO:0000259" key="1">
    <source>
        <dbReference type="PROSITE" id="PS51154"/>
    </source>
</evidence>
<dbReference type="InterPro" id="IPR043472">
    <property type="entry name" value="Macro_dom-like"/>
</dbReference>
<dbReference type="Proteomes" id="UP000301737">
    <property type="component" value="Unassembled WGS sequence"/>
</dbReference>